<evidence type="ECO:0008006" key="5">
    <source>
        <dbReference type="Google" id="ProtNLM"/>
    </source>
</evidence>
<dbReference type="Proteomes" id="UP001189429">
    <property type="component" value="Unassembled WGS sequence"/>
</dbReference>
<accession>A0ABN9TN06</accession>
<reference evidence="3" key="1">
    <citation type="submission" date="2023-10" db="EMBL/GenBank/DDBJ databases">
        <authorList>
            <person name="Chen Y."/>
            <person name="Shah S."/>
            <person name="Dougan E. K."/>
            <person name="Thang M."/>
            <person name="Chan C."/>
        </authorList>
    </citation>
    <scope>NUCLEOTIDE SEQUENCE [LARGE SCALE GENOMIC DNA]</scope>
</reference>
<gene>
    <name evidence="3" type="ORF">PCOR1329_LOCUS40024</name>
</gene>
<keyword evidence="2" id="KW-0812">Transmembrane</keyword>
<name>A0ABN9TN06_9DINO</name>
<evidence type="ECO:0000256" key="2">
    <source>
        <dbReference type="SAM" id="Phobius"/>
    </source>
</evidence>
<feature type="region of interest" description="Disordered" evidence="1">
    <location>
        <begin position="54"/>
        <end position="127"/>
    </location>
</feature>
<proteinExistence type="predicted"/>
<feature type="compositionally biased region" description="Low complexity" evidence="1">
    <location>
        <begin position="89"/>
        <end position="107"/>
    </location>
</feature>
<feature type="transmembrane region" description="Helical" evidence="2">
    <location>
        <begin position="12"/>
        <end position="45"/>
    </location>
</feature>
<keyword evidence="2" id="KW-0472">Membrane</keyword>
<evidence type="ECO:0000256" key="1">
    <source>
        <dbReference type="SAM" id="MobiDB-lite"/>
    </source>
</evidence>
<evidence type="ECO:0000313" key="3">
    <source>
        <dbReference type="EMBL" id="CAK0846554.1"/>
    </source>
</evidence>
<dbReference type="EMBL" id="CAUYUJ010014833">
    <property type="protein sequence ID" value="CAK0846554.1"/>
    <property type="molecule type" value="Genomic_DNA"/>
</dbReference>
<evidence type="ECO:0000313" key="4">
    <source>
        <dbReference type="Proteomes" id="UP001189429"/>
    </source>
</evidence>
<organism evidence="3 4">
    <name type="scientific">Prorocentrum cordatum</name>
    <dbReference type="NCBI Taxonomy" id="2364126"/>
    <lineage>
        <taxon>Eukaryota</taxon>
        <taxon>Sar</taxon>
        <taxon>Alveolata</taxon>
        <taxon>Dinophyceae</taxon>
        <taxon>Prorocentrales</taxon>
        <taxon>Prorocentraceae</taxon>
        <taxon>Prorocentrum</taxon>
    </lineage>
</organism>
<sequence>MGFELPLSVGSIALFVFVFGLGLVPVFWVQAAVSALEALVVWAIVQRSDWDALAREAQERQGQPARAEDEAAEERRPPGACSEISLQEAPAAGAGAGPAAAGSAKGSDSTCDPEPFSSPWPSTAEAA</sequence>
<comment type="caution">
    <text evidence="3">The sequence shown here is derived from an EMBL/GenBank/DDBJ whole genome shotgun (WGS) entry which is preliminary data.</text>
</comment>
<keyword evidence="4" id="KW-1185">Reference proteome</keyword>
<feature type="compositionally biased region" description="Basic and acidic residues" evidence="1">
    <location>
        <begin position="66"/>
        <end position="77"/>
    </location>
</feature>
<protein>
    <recommendedName>
        <fullName evidence="5">H(+)-exporting diphosphatase</fullName>
    </recommendedName>
</protein>
<keyword evidence="2" id="KW-1133">Transmembrane helix</keyword>